<dbReference type="PRINTS" id="PR00081">
    <property type="entry name" value="GDHRDH"/>
</dbReference>
<organism evidence="4 5">
    <name type="scientific">Olsenella profusa F0195</name>
    <dbReference type="NCBI Taxonomy" id="1125712"/>
    <lineage>
        <taxon>Bacteria</taxon>
        <taxon>Bacillati</taxon>
        <taxon>Actinomycetota</taxon>
        <taxon>Coriobacteriia</taxon>
        <taxon>Coriobacteriales</taxon>
        <taxon>Atopobiaceae</taxon>
        <taxon>Olsenella</taxon>
    </lineage>
</organism>
<dbReference type="STRING" id="1125712.HMPREF1316_1487"/>
<comment type="caution">
    <text evidence="4">The sequence shown here is derived from an EMBL/GenBank/DDBJ whole genome shotgun (WGS) entry which is preliminary data.</text>
</comment>
<dbReference type="SUPFAM" id="SSF51735">
    <property type="entry name" value="NAD(P)-binding Rossmann-fold domains"/>
    <property type="match status" value="1"/>
</dbReference>
<keyword evidence="5" id="KW-1185">Reference proteome</keyword>
<keyword evidence="3" id="KW-0560">Oxidoreductase</keyword>
<dbReference type="Proteomes" id="UP000016638">
    <property type="component" value="Unassembled WGS sequence"/>
</dbReference>
<gene>
    <name evidence="4" type="ORF">HMPREF1316_1487</name>
</gene>
<evidence type="ECO:0000256" key="1">
    <source>
        <dbReference type="ARBA" id="ARBA00006484"/>
    </source>
</evidence>
<name>U2TA11_9ACTN</name>
<evidence type="ECO:0000313" key="4">
    <source>
        <dbReference type="EMBL" id="ERL09864.1"/>
    </source>
</evidence>
<sequence length="260" mass="28608">MGIAIITGASSGLGREYARIAAGSGRYEELWLIARREDRLRELAAELGVPTRVVALDLLAPDAMDRMEALLAQATRERAGLSVGLLVNAAGFGKFGTCDDLSRVEVDGMVRLNCGVLVDMTQLCLPLMRRGSRILQVASTASFAPLPGLGVYAASKVFVRSYTRSLRFELRGRGIFVTAVCPIWIRTEFMDVARRTANGTTVRHPMPTLSPRRVAWWSMLVNRCNYPIATCCVTGAILRILAKVIPDPILMWGWEGLRRL</sequence>
<keyword evidence="2" id="KW-0521">NADP</keyword>
<dbReference type="GO" id="GO:0016491">
    <property type="term" value="F:oxidoreductase activity"/>
    <property type="evidence" value="ECO:0007669"/>
    <property type="project" value="UniProtKB-KW"/>
</dbReference>
<dbReference type="EMBL" id="AWEZ01000020">
    <property type="protein sequence ID" value="ERL09864.1"/>
    <property type="molecule type" value="Genomic_DNA"/>
</dbReference>
<dbReference type="Gene3D" id="3.40.50.720">
    <property type="entry name" value="NAD(P)-binding Rossmann-like Domain"/>
    <property type="match status" value="1"/>
</dbReference>
<dbReference type="InterPro" id="IPR036291">
    <property type="entry name" value="NAD(P)-bd_dom_sf"/>
</dbReference>
<dbReference type="Pfam" id="PF00106">
    <property type="entry name" value="adh_short"/>
    <property type="match status" value="1"/>
</dbReference>
<dbReference type="AlphaFoldDB" id="U2TA11"/>
<reference evidence="4 5" key="1">
    <citation type="submission" date="2013-08" db="EMBL/GenBank/DDBJ databases">
        <authorList>
            <person name="Durkin A.S."/>
            <person name="Haft D.R."/>
            <person name="McCorrison J."/>
            <person name="Torralba M."/>
            <person name="Gillis M."/>
            <person name="Haft D.H."/>
            <person name="Methe B."/>
            <person name="Sutton G."/>
            <person name="Nelson K.E."/>
        </authorList>
    </citation>
    <scope>NUCLEOTIDE SEQUENCE [LARGE SCALE GENOMIC DNA]</scope>
    <source>
        <strain evidence="4 5">F0195</strain>
    </source>
</reference>
<dbReference type="InterPro" id="IPR002347">
    <property type="entry name" value="SDR_fam"/>
</dbReference>
<dbReference type="InterPro" id="IPR020904">
    <property type="entry name" value="Sc_DH/Rdtase_CS"/>
</dbReference>
<dbReference type="eggNOG" id="COG0300">
    <property type="taxonomic scope" value="Bacteria"/>
</dbReference>
<evidence type="ECO:0000256" key="2">
    <source>
        <dbReference type="ARBA" id="ARBA00022857"/>
    </source>
</evidence>
<evidence type="ECO:0000313" key="5">
    <source>
        <dbReference type="Proteomes" id="UP000016638"/>
    </source>
</evidence>
<dbReference type="PANTHER" id="PTHR43391">
    <property type="entry name" value="RETINOL DEHYDROGENASE-RELATED"/>
    <property type="match status" value="1"/>
</dbReference>
<dbReference type="RefSeq" id="WP_021725492.1">
    <property type="nucleotide sequence ID" value="NZ_AWEZ01000020.1"/>
</dbReference>
<dbReference type="PANTHER" id="PTHR43391:SF14">
    <property type="entry name" value="DEHYDROGENASE_REDUCTASE SDR FAMILY PROTEIN 7-LIKE"/>
    <property type="match status" value="1"/>
</dbReference>
<evidence type="ECO:0000256" key="3">
    <source>
        <dbReference type="ARBA" id="ARBA00023002"/>
    </source>
</evidence>
<protein>
    <submittedName>
        <fullName evidence="4">KR domain protein</fullName>
    </submittedName>
</protein>
<dbReference type="PATRIC" id="fig|1125712.3.peg.549"/>
<comment type="similarity">
    <text evidence="1">Belongs to the short-chain dehydrogenases/reductases (SDR) family.</text>
</comment>
<dbReference type="OrthoDB" id="3178062at2"/>
<accession>U2TA11</accession>
<dbReference type="PROSITE" id="PS00061">
    <property type="entry name" value="ADH_SHORT"/>
    <property type="match status" value="1"/>
</dbReference>
<proteinExistence type="inferred from homology"/>
<dbReference type="CDD" id="cd05233">
    <property type="entry name" value="SDR_c"/>
    <property type="match status" value="1"/>
</dbReference>